<dbReference type="Proteomes" id="UP001652626">
    <property type="component" value="Chromosome 6"/>
</dbReference>
<dbReference type="HAMAP" id="MF_03152">
    <property type="entry name" value="TRM5"/>
    <property type="match status" value="1"/>
</dbReference>
<sequence length="456" mass="53205">MDVTIIRKLFQILRIKMSSSSNSLLVPIGVRGMKRLDREKFLRNIKVPVLKVPDEKLSKIISICRPYFLKLQNFKPVQNLLVKQSENLYKCLYFDPEKITKWHNISEDDRKNLYKYDIDEKHFDLQEIQLTYDNFKHETIFKAVLPDNEEIVTGFSQIGHIIHLNLRDHLLEYRSLVGEVLVDKIKTCRTVVNKSNIIDNTYRNFNMEVIAGDEDFLVTVKENMCNFQFDFSKVYWNPRLCKEHERILKFLTPGDVLFDIFCGVGPFAIPAAKQKCNVFANDLNPESYKWLNHNAKHNKINMNLFKSYNMDGKDFICTTFKAFIIDYCNGKEKLNTGAKIHITMNLPALAVEFLKYFKGLIKDKELKNKYDCDISVYVYCFAVGEDPFTVAKQMVNDNIGTDISSNIIDVFDVRNVSPKKQMMRVTFKLTKEIIFDDNSESDEPPCKKQCTNDTDK</sequence>
<dbReference type="EC" id="2.1.1.228" evidence="10"/>
<evidence type="ECO:0000256" key="10">
    <source>
        <dbReference type="HAMAP-Rule" id="MF_03152"/>
    </source>
</evidence>
<evidence type="ECO:0000256" key="3">
    <source>
        <dbReference type="ARBA" id="ARBA00022603"/>
    </source>
</evidence>
<evidence type="ECO:0000256" key="9">
    <source>
        <dbReference type="ARBA" id="ARBA00045951"/>
    </source>
</evidence>
<dbReference type="GO" id="GO:0052906">
    <property type="term" value="F:tRNA (guanine(37)-N1)-methyltransferase activity"/>
    <property type="evidence" value="ECO:0007669"/>
    <property type="project" value="UniProtKB-UniRule"/>
</dbReference>
<dbReference type="GO" id="GO:0002939">
    <property type="term" value="P:tRNA N1-guanine methylation"/>
    <property type="evidence" value="ECO:0007669"/>
    <property type="project" value="TreeGrafter"/>
</dbReference>
<reference evidence="13" key="1">
    <citation type="submission" date="2025-08" db="UniProtKB">
        <authorList>
            <consortium name="RefSeq"/>
        </authorList>
    </citation>
    <scope>IDENTIFICATION</scope>
    <source>
        <tissue evidence="13">Whole body</tissue>
    </source>
</reference>
<keyword evidence="8 10" id="KW-0539">Nucleus</keyword>
<evidence type="ECO:0000256" key="1">
    <source>
        <dbReference type="ARBA" id="ARBA00009775"/>
    </source>
</evidence>
<dbReference type="GO" id="GO:0005634">
    <property type="term" value="C:nucleus"/>
    <property type="evidence" value="ECO:0007669"/>
    <property type="project" value="UniProtKB-SubCell"/>
</dbReference>
<comment type="function">
    <text evidence="10">Specifically methylates the N1 position of guanosine-37 in various cytoplasmic and mitochondrial tRNAs. Methylation is not dependent on the nature of the nucleoside 5' of the target nucleoside. This is the first step in the biosynthesis of wybutosine (yW), a modified base adjacent to the anticodon of tRNAs and required for accurate decoding.</text>
</comment>
<keyword evidence="12" id="KW-1185">Reference proteome</keyword>
<comment type="function">
    <text evidence="9">Involved in mitochondrial tRNA methylation. Specifically methylates the N1 position of guanosine-37 in various tRNAs. Methylation is not dependent on the nature of the nucleoside 5' of the target nucleoside. This is the first step in the biosynthesis of wybutosine (yW), a modified base adjacent to the anticodon of tRNAs and required for accurate decoding.</text>
</comment>
<comment type="similarity">
    <text evidence="1">Belongs to the class I-like SAM-binding methyltransferase superfamily. TRM5/TYW2 family.</text>
</comment>
<dbReference type="RefSeq" id="XP_026485853.2">
    <property type="nucleotide sequence ID" value="XM_026630068.2"/>
</dbReference>
<dbReference type="CDD" id="cd02440">
    <property type="entry name" value="AdoMet_MTases"/>
    <property type="match status" value="1"/>
</dbReference>
<dbReference type="PANTHER" id="PTHR23245">
    <property type="entry name" value="TRNA METHYLTRANSFERASE"/>
    <property type="match status" value="1"/>
</dbReference>
<keyword evidence="5 10" id="KW-0949">S-adenosyl-L-methionine</keyword>
<keyword evidence="3 10" id="KW-0489">Methyltransferase</keyword>
<dbReference type="InterPro" id="IPR029063">
    <property type="entry name" value="SAM-dependent_MTases_sf"/>
</dbReference>
<evidence type="ECO:0000256" key="5">
    <source>
        <dbReference type="ARBA" id="ARBA00022691"/>
    </source>
</evidence>
<feature type="binding site" evidence="10">
    <location>
        <position position="345"/>
    </location>
    <ligand>
        <name>S-adenosyl-L-methionine</name>
        <dbReference type="ChEBI" id="CHEBI:59789"/>
    </ligand>
</feature>
<organism evidence="12 13">
    <name type="scientific">Vanessa tameamea</name>
    <name type="common">Kamehameha butterfly</name>
    <dbReference type="NCBI Taxonomy" id="334116"/>
    <lineage>
        <taxon>Eukaryota</taxon>
        <taxon>Metazoa</taxon>
        <taxon>Ecdysozoa</taxon>
        <taxon>Arthropoda</taxon>
        <taxon>Hexapoda</taxon>
        <taxon>Insecta</taxon>
        <taxon>Pterygota</taxon>
        <taxon>Neoptera</taxon>
        <taxon>Endopterygota</taxon>
        <taxon>Lepidoptera</taxon>
        <taxon>Glossata</taxon>
        <taxon>Ditrysia</taxon>
        <taxon>Papilionoidea</taxon>
        <taxon>Nymphalidae</taxon>
        <taxon>Nymphalinae</taxon>
        <taxon>Vanessa</taxon>
    </lineage>
</organism>
<proteinExistence type="inferred from homology"/>
<comment type="catalytic activity">
    <reaction evidence="10">
        <text>guanosine(37) in tRNA + S-adenosyl-L-methionine = N(1)-methylguanosine(37) in tRNA + S-adenosyl-L-homocysteine + H(+)</text>
        <dbReference type="Rhea" id="RHEA:36899"/>
        <dbReference type="Rhea" id="RHEA-COMP:10145"/>
        <dbReference type="Rhea" id="RHEA-COMP:10147"/>
        <dbReference type="ChEBI" id="CHEBI:15378"/>
        <dbReference type="ChEBI" id="CHEBI:57856"/>
        <dbReference type="ChEBI" id="CHEBI:59789"/>
        <dbReference type="ChEBI" id="CHEBI:73542"/>
        <dbReference type="ChEBI" id="CHEBI:74269"/>
        <dbReference type="EC" id="2.1.1.228"/>
    </reaction>
</comment>
<evidence type="ECO:0000256" key="2">
    <source>
        <dbReference type="ARBA" id="ARBA00022490"/>
    </source>
</evidence>
<dbReference type="Gene3D" id="3.40.50.150">
    <property type="entry name" value="Vaccinia Virus protein VP39"/>
    <property type="match status" value="1"/>
</dbReference>
<evidence type="ECO:0000259" key="11">
    <source>
        <dbReference type="PROSITE" id="PS51684"/>
    </source>
</evidence>
<dbReference type="AlphaFoldDB" id="A0A8B8HLX2"/>
<dbReference type="GO" id="GO:0005759">
    <property type="term" value="C:mitochondrial matrix"/>
    <property type="evidence" value="ECO:0007669"/>
    <property type="project" value="UniProtKB-SubCell"/>
</dbReference>
<dbReference type="OrthoDB" id="408788at2759"/>
<dbReference type="GO" id="GO:0070901">
    <property type="term" value="P:mitochondrial tRNA methylation"/>
    <property type="evidence" value="ECO:0007669"/>
    <property type="project" value="UniProtKB-ARBA"/>
</dbReference>
<comment type="similarity">
    <text evidence="10">Belongs to the TRM5 / TYW2 family.</text>
</comment>
<dbReference type="InterPro" id="IPR030382">
    <property type="entry name" value="MeTrfase_TRM5/TYW2"/>
</dbReference>
<protein>
    <recommendedName>
        <fullName evidence="10">tRNA (guanine(37)-N1)-methyltransferase</fullName>
        <ecNumber evidence="10">2.1.1.228</ecNumber>
    </recommendedName>
    <alternativeName>
        <fullName evidence="10">M1G-methyltransferase</fullName>
    </alternativeName>
    <alternativeName>
        <fullName evidence="10">tRNA [GM37] methyltransferase</fullName>
    </alternativeName>
    <alternativeName>
        <fullName evidence="10">tRNA methyltransferase 5 homolog</fullName>
    </alternativeName>
</protein>
<dbReference type="SUPFAM" id="SSF53335">
    <property type="entry name" value="S-adenosyl-L-methionine-dependent methyltransferases"/>
    <property type="match status" value="1"/>
</dbReference>
<evidence type="ECO:0000313" key="12">
    <source>
        <dbReference type="Proteomes" id="UP001652626"/>
    </source>
</evidence>
<evidence type="ECO:0000313" key="13">
    <source>
        <dbReference type="RefSeq" id="XP_026485853.2"/>
    </source>
</evidence>
<dbReference type="PROSITE" id="PS51684">
    <property type="entry name" value="SAM_MT_TRM5_TYW2"/>
    <property type="match status" value="1"/>
</dbReference>
<keyword evidence="2 10" id="KW-0963">Cytoplasm</keyword>
<dbReference type="InterPro" id="IPR056744">
    <property type="entry name" value="TRM5/TYW2-like_N"/>
</dbReference>
<feature type="binding site" evidence="10">
    <location>
        <position position="244"/>
    </location>
    <ligand>
        <name>S-adenosyl-L-methionine</name>
        <dbReference type="ChEBI" id="CHEBI:59789"/>
    </ligand>
</feature>
<evidence type="ECO:0000256" key="8">
    <source>
        <dbReference type="ARBA" id="ARBA00023242"/>
    </source>
</evidence>
<feature type="domain" description="SAM-dependent methyltransferase TRM5/TYW2-type" evidence="11">
    <location>
        <begin position="155"/>
        <end position="431"/>
    </location>
</feature>
<feature type="binding site" evidence="10">
    <location>
        <begin position="311"/>
        <end position="312"/>
    </location>
    <ligand>
        <name>S-adenosyl-L-methionine</name>
        <dbReference type="ChEBI" id="CHEBI:59789"/>
    </ligand>
</feature>
<keyword evidence="6 10" id="KW-0819">tRNA processing</keyword>
<dbReference type="InterPro" id="IPR056743">
    <property type="entry name" value="TRM5-TYW2-like_MTfase"/>
</dbReference>
<keyword evidence="7 10" id="KW-0496">Mitochondrion</keyword>
<evidence type="ECO:0000256" key="7">
    <source>
        <dbReference type="ARBA" id="ARBA00023128"/>
    </source>
</evidence>
<name>A0A8B8HLX2_VANTA</name>
<comment type="subunit">
    <text evidence="10">Monomer.</text>
</comment>
<dbReference type="Pfam" id="PF02475">
    <property type="entry name" value="TRM5-TYW2_MTfase"/>
    <property type="match status" value="1"/>
</dbReference>
<dbReference type="Pfam" id="PF25133">
    <property type="entry name" value="TYW2_N_2"/>
    <property type="match status" value="1"/>
</dbReference>
<dbReference type="Gene3D" id="3.30.300.110">
    <property type="entry name" value="Met-10+ protein-like domains"/>
    <property type="match status" value="1"/>
</dbReference>
<accession>A0A8B8HLX2</accession>
<evidence type="ECO:0000256" key="4">
    <source>
        <dbReference type="ARBA" id="ARBA00022679"/>
    </source>
</evidence>
<keyword evidence="4 10" id="KW-0808">Transferase</keyword>
<dbReference type="GeneID" id="113393273"/>
<evidence type="ECO:0000256" key="6">
    <source>
        <dbReference type="ARBA" id="ARBA00022694"/>
    </source>
</evidence>
<dbReference type="PANTHER" id="PTHR23245:SF36">
    <property type="entry name" value="TRNA (GUANINE(37)-N1)-METHYLTRANSFERASE"/>
    <property type="match status" value="1"/>
</dbReference>
<gene>
    <name evidence="13" type="primary">LOC113393273</name>
</gene>
<dbReference type="OMA" id="VGSHSQF"/>
<dbReference type="InterPro" id="IPR025792">
    <property type="entry name" value="tRNA_Gua_MeTrfase_euk"/>
</dbReference>
<comment type="subcellular location">
    <subcellularLocation>
        <location evidence="10">Mitochondrion matrix</location>
    </subcellularLocation>
    <subcellularLocation>
        <location evidence="10">Nucleus</location>
    </subcellularLocation>
    <subcellularLocation>
        <location evidence="10">Cytoplasm</location>
    </subcellularLocation>
    <text evidence="10">Predominantly in the mitochondria and in the nucleus.</text>
</comment>
<feature type="binding site" evidence="10">
    <location>
        <begin position="282"/>
        <end position="283"/>
    </location>
    <ligand>
        <name>S-adenosyl-L-methionine</name>
        <dbReference type="ChEBI" id="CHEBI:59789"/>
    </ligand>
</feature>